<evidence type="ECO:0000256" key="1">
    <source>
        <dbReference type="ARBA" id="ARBA00008791"/>
    </source>
</evidence>
<reference evidence="3" key="1">
    <citation type="submission" date="2021-01" db="EMBL/GenBank/DDBJ databases">
        <title>Fulvivirga kasyanovii gen. nov., sp nov., a novel member of the phylum Bacteroidetes isolated from seawater in a mussel farm.</title>
        <authorList>
            <person name="Zhao L.-H."/>
            <person name="Wang Z.-J."/>
        </authorList>
    </citation>
    <scope>NUCLEOTIDE SEQUENCE</scope>
    <source>
        <strain evidence="3">2943</strain>
    </source>
</reference>
<name>A0A937F5K6_9BACT</name>
<comment type="similarity">
    <text evidence="1">Belongs to the universal stress protein A family.</text>
</comment>
<evidence type="ECO:0000259" key="2">
    <source>
        <dbReference type="Pfam" id="PF00582"/>
    </source>
</evidence>
<feature type="domain" description="UspA" evidence="2">
    <location>
        <begin position="7"/>
        <end position="150"/>
    </location>
</feature>
<dbReference type="PRINTS" id="PR01438">
    <property type="entry name" value="UNVRSLSTRESS"/>
</dbReference>
<dbReference type="Pfam" id="PF00582">
    <property type="entry name" value="Usp"/>
    <property type="match status" value="2"/>
</dbReference>
<evidence type="ECO:0000313" key="4">
    <source>
        <dbReference type="Proteomes" id="UP000659388"/>
    </source>
</evidence>
<accession>A0A937F5K6</accession>
<sequence>MNTVTPIKNILTPYDGSPQAKNALWYAISLTKLVSGHLTILKSYNVAMETTTADATTSIYPIALTDFREITEDELSELNSEFKELDEVQYTTVSSPGIIITAIEIYTEDNPTDMIIMGTDGANGWDEFIGGSTTANMVGNTASTPLWVVPHTVKSYEPPKNIAIAVDPDNTPAAEKITFLKEVSTLFSAEVSVIYVADKKTESINTFAESIELNTPVHWLQGDIDDALLDFSTTNDIDVLFVVHKDRNFFASLFHSSVAKKIVSHASMPVIVL</sequence>
<feature type="domain" description="UspA" evidence="2">
    <location>
        <begin position="213"/>
        <end position="272"/>
    </location>
</feature>
<proteinExistence type="inferred from homology"/>
<dbReference type="InterPro" id="IPR006016">
    <property type="entry name" value="UspA"/>
</dbReference>
<evidence type="ECO:0000313" key="3">
    <source>
        <dbReference type="EMBL" id="MBL3656180.1"/>
    </source>
</evidence>
<dbReference type="Gene3D" id="3.40.50.12370">
    <property type="match status" value="1"/>
</dbReference>
<dbReference type="InterPro" id="IPR006015">
    <property type="entry name" value="Universal_stress_UspA"/>
</dbReference>
<organism evidence="3 4">
    <name type="scientific">Fulvivirga sediminis</name>
    <dbReference type="NCBI Taxonomy" id="2803949"/>
    <lineage>
        <taxon>Bacteria</taxon>
        <taxon>Pseudomonadati</taxon>
        <taxon>Bacteroidota</taxon>
        <taxon>Cytophagia</taxon>
        <taxon>Cytophagales</taxon>
        <taxon>Fulvivirgaceae</taxon>
        <taxon>Fulvivirga</taxon>
    </lineage>
</organism>
<dbReference type="EMBL" id="JAESIY010000004">
    <property type="protein sequence ID" value="MBL3656180.1"/>
    <property type="molecule type" value="Genomic_DNA"/>
</dbReference>
<dbReference type="AlphaFoldDB" id="A0A937F5K6"/>
<dbReference type="CDD" id="cd00293">
    <property type="entry name" value="USP-like"/>
    <property type="match status" value="2"/>
</dbReference>
<comment type="caution">
    <text evidence="3">The sequence shown here is derived from an EMBL/GenBank/DDBJ whole genome shotgun (WGS) entry which is preliminary data.</text>
</comment>
<dbReference type="RefSeq" id="WP_202243973.1">
    <property type="nucleotide sequence ID" value="NZ_JAESIY010000004.1"/>
</dbReference>
<gene>
    <name evidence="3" type="ORF">JL102_08565</name>
</gene>
<dbReference type="SUPFAM" id="SSF52402">
    <property type="entry name" value="Adenine nucleotide alpha hydrolases-like"/>
    <property type="match status" value="2"/>
</dbReference>
<dbReference type="PANTHER" id="PTHR46268">
    <property type="entry name" value="STRESS RESPONSE PROTEIN NHAX"/>
    <property type="match status" value="1"/>
</dbReference>
<protein>
    <submittedName>
        <fullName evidence="3">Universal stress protein</fullName>
    </submittedName>
</protein>
<dbReference type="PANTHER" id="PTHR46268:SF6">
    <property type="entry name" value="UNIVERSAL STRESS PROTEIN UP12"/>
    <property type="match status" value="1"/>
</dbReference>
<dbReference type="Proteomes" id="UP000659388">
    <property type="component" value="Unassembled WGS sequence"/>
</dbReference>
<keyword evidence="4" id="KW-1185">Reference proteome</keyword>